<dbReference type="EMBL" id="JBHSTI010000008">
    <property type="protein sequence ID" value="MFC6239067.1"/>
    <property type="molecule type" value="Genomic_DNA"/>
</dbReference>
<feature type="domain" description="Helix-hairpin-helix DNA-binding motif class 1" evidence="3">
    <location>
        <begin position="173"/>
        <end position="192"/>
    </location>
</feature>
<dbReference type="RefSeq" id="WP_386767815.1">
    <property type="nucleotide sequence ID" value="NZ_JBHSTI010000008.1"/>
</dbReference>
<feature type="signal peptide" evidence="2">
    <location>
        <begin position="1"/>
        <end position="25"/>
    </location>
</feature>
<evidence type="ECO:0000313" key="4">
    <source>
        <dbReference type="EMBL" id="MFC6239067.1"/>
    </source>
</evidence>
<keyword evidence="2" id="KW-0732">Signal</keyword>
<dbReference type="InterPro" id="IPR051675">
    <property type="entry name" value="Endo/Exo/Phosphatase_dom_1"/>
</dbReference>
<dbReference type="Gene3D" id="1.10.150.320">
    <property type="entry name" value="Photosystem II 12 kDa extrinsic protein"/>
    <property type="match status" value="1"/>
</dbReference>
<feature type="chain" id="PRO_5045928634" evidence="2">
    <location>
        <begin position="26"/>
        <end position="195"/>
    </location>
</feature>
<dbReference type="InterPro" id="IPR004509">
    <property type="entry name" value="Competence_ComEA_HhH"/>
</dbReference>
<comment type="caution">
    <text evidence="4">The sequence shown here is derived from an EMBL/GenBank/DDBJ whole genome shotgun (WGS) entry which is preliminary data.</text>
</comment>
<dbReference type="SUPFAM" id="SSF142984">
    <property type="entry name" value="Nqo1 middle domain-like"/>
    <property type="match status" value="1"/>
</dbReference>
<evidence type="ECO:0000313" key="5">
    <source>
        <dbReference type="Proteomes" id="UP001596138"/>
    </source>
</evidence>
<dbReference type="Proteomes" id="UP001596138">
    <property type="component" value="Unassembled WGS sequence"/>
</dbReference>
<dbReference type="InterPro" id="IPR003583">
    <property type="entry name" value="Hlx-hairpin-Hlx_DNA-bd_motif"/>
</dbReference>
<dbReference type="PANTHER" id="PTHR21180">
    <property type="entry name" value="ENDONUCLEASE/EXONUCLEASE/PHOSPHATASE FAMILY DOMAIN-CONTAINING PROTEIN 1"/>
    <property type="match status" value="1"/>
</dbReference>
<evidence type="ECO:0000256" key="1">
    <source>
        <dbReference type="SAM" id="MobiDB-lite"/>
    </source>
</evidence>
<name>A0ABW1T442_9ACTN</name>
<dbReference type="InterPro" id="IPR010994">
    <property type="entry name" value="RuvA_2-like"/>
</dbReference>
<dbReference type="Pfam" id="PF12836">
    <property type="entry name" value="HHH_3"/>
    <property type="match status" value="1"/>
</dbReference>
<dbReference type="SMART" id="SM00278">
    <property type="entry name" value="HhH1"/>
    <property type="match status" value="2"/>
</dbReference>
<evidence type="ECO:0000259" key="3">
    <source>
        <dbReference type="SMART" id="SM00278"/>
    </source>
</evidence>
<dbReference type="NCBIfam" id="TIGR00426">
    <property type="entry name" value="competence protein ComEA helix-hairpin-helix repeat region"/>
    <property type="match status" value="1"/>
</dbReference>
<gene>
    <name evidence="4" type="ORF">ACFQGU_14370</name>
</gene>
<proteinExistence type="predicted"/>
<feature type="region of interest" description="Disordered" evidence="1">
    <location>
        <begin position="115"/>
        <end position="135"/>
    </location>
</feature>
<accession>A0ABW1T442</accession>
<reference evidence="5" key="1">
    <citation type="journal article" date="2019" name="Int. J. Syst. Evol. Microbiol.">
        <title>The Global Catalogue of Microorganisms (GCM) 10K type strain sequencing project: providing services to taxonomists for standard genome sequencing and annotation.</title>
        <authorList>
            <consortium name="The Broad Institute Genomics Platform"/>
            <consortium name="The Broad Institute Genome Sequencing Center for Infectious Disease"/>
            <person name="Wu L."/>
            <person name="Ma J."/>
        </authorList>
    </citation>
    <scope>NUCLEOTIDE SEQUENCE [LARGE SCALE GENOMIC DNA]</scope>
    <source>
        <strain evidence="5">CGMCC 4.7317</strain>
    </source>
</reference>
<dbReference type="PANTHER" id="PTHR21180:SF32">
    <property type="entry name" value="ENDONUCLEASE_EXONUCLEASE_PHOSPHATASE FAMILY DOMAIN-CONTAINING PROTEIN 1"/>
    <property type="match status" value="1"/>
</dbReference>
<keyword evidence="5" id="KW-1185">Reference proteome</keyword>
<dbReference type="SUPFAM" id="SSF47781">
    <property type="entry name" value="RuvA domain 2-like"/>
    <property type="match status" value="1"/>
</dbReference>
<feature type="domain" description="Helix-hairpin-helix DNA-binding motif class 1" evidence="3">
    <location>
        <begin position="143"/>
        <end position="162"/>
    </location>
</feature>
<evidence type="ECO:0000256" key="2">
    <source>
        <dbReference type="SAM" id="SignalP"/>
    </source>
</evidence>
<dbReference type="InterPro" id="IPR019554">
    <property type="entry name" value="Soluble_ligand-bd"/>
</dbReference>
<protein>
    <submittedName>
        <fullName evidence="4">Helix-hairpin-helix domain-containing protein</fullName>
    </submittedName>
</protein>
<organism evidence="4 5">
    <name type="scientific">Longivirga aurantiaca</name>
    <dbReference type="NCBI Taxonomy" id="1837743"/>
    <lineage>
        <taxon>Bacteria</taxon>
        <taxon>Bacillati</taxon>
        <taxon>Actinomycetota</taxon>
        <taxon>Actinomycetes</taxon>
        <taxon>Sporichthyales</taxon>
        <taxon>Sporichthyaceae</taxon>
        <taxon>Longivirga</taxon>
    </lineage>
</organism>
<dbReference type="Pfam" id="PF10531">
    <property type="entry name" value="SLBB"/>
    <property type="match status" value="1"/>
</dbReference>
<sequence length="195" mass="19503">MKPVLLTIGATALAAWLLLRTVTGGAPTPVALVPGTPVPVASGSVAPSTSPTPQADLVVHVVGEVKKPGLVRLPPGSRVSDAIEAAGGLRKGGSSGGLNLARVLVDGEQVDVAHDSATAPPGAGSSGGGVPAGPVNLNTATIDDLDTLPGVGPVMAGRILDWRTQHGRFASVDQLREVSGIGERTFERLSPLVTV</sequence>
<dbReference type="Gene3D" id="3.10.560.10">
    <property type="entry name" value="Outer membrane lipoprotein wza domain like"/>
    <property type="match status" value="1"/>
</dbReference>